<dbReference type="InterPro" id="IPR002178">
    <property type="entry name" value="PTS_EIIA_type-2_dom"/>
</dbReference>
<dbReference type="Proteomes" id="UP000198935">
    <property type="component" value="Unassembled WGS sequence"/>
</dbReference>
<dbReference type="PROSITE" id="PS51094">
    <property type="entry name" value="PTS_EIIA_TYPE_2"/>
    <property type="match status" value="1"/>
</dbReference>
<dbReference type="Gene3D" id="3.40.930.10">
    <property type="entry name" value="Mannitol-specific EII, Chain A"/>
    <property type="match status" value="1"/>
</dbReference>
<proteinExistence type="predicted"/>
<evidence type="ECO:0000313" key="2">
    <source>
        <dbReference type="EMBL" id="SDY09981.1"/>
    </source>
</evidence>
<keyword evidence="3" id="KW-1185">Reference proteome</keyword>
<dbReference type="PANTHER" id="PTHR47738:SF3">
    <property type="entry name" value="PHOSPHOTRANSFERASE SYSTEM MANNITOL_FRUCTOSE-SPECIFIC IIA DOMAIN CONTAINING PROTEIN"/>
    <property type="match status" value="1"/>
</dbReference>
<evidence type="ECO:0000313" key="3">
    <source>
        <dbReference type="Proteomes" id="UP000198935"/>
    </source>
</evidence>
<dbReference type="EMBL" id="FNPI01000001">
    <property type="protein sequence ID" value="SDY09981.1"/>
    <property type="molecule type" value="Genomic_DNA"/>
</dbReference>
<dbReference type="STRING" id="1503961.SAMN05421736_101366"/>
<dbReference type="InterPro" id="IPR016152">
    <property type="entry name" value="PTrfase/Anion_transptr"/>
</dbReference>
<dbReference type="AlphaFoldDB" id="A0A1H3H3F0"/>
<reference evidence="3" key="1">
    <citation type="submission" date="2016-10" db="EMBL/GenBank/DDBJ databases">
        <authorList>
            <person name="Varghese N."/>
            <person name="Submissions S."/>
        </authorList>
    </citation>
    <scope>NUCLEOTIDE SEQUENCE [LARGE SCALE GENOMIC DNA]</scope>
    <source>
        <strain evidence="3">SP</strain>
    </source>
</reference>
<organism evidence="2 3">
    <name type="scientific">Evansella caseinilytica</name>
    <dbReference type="NCBI Taxonomy" id="1503961"/>
    <lineage>
        <taxon>Bacteria</taxon>
        <taxon>Bacillati</taxon>
        <taxon>Bacillota</taxon>
        <taxon>Bacilli</taxon>
        <taxon>Bacillales</taxon>
        <taxon>Bacillaceae</taxon>
        <taxon>Evansella</taxon>
    </lineage>
</organism>
<dbReference type="OrthoDB" id="2192665at2"/>
<dbReference type="SUPFAM" id="SSF55804">
    <property type="entry name" value="Phoshotransferase/anion transport protein"/>
    <property type="match status" value="1"/>
</dbReference>
<sequence length="145" mass="16967">MDNNGLYRIYVNCELTSKEDVYTFMSDVVCQDDLAQKEVVVNQFNQREKAGSTLIADHVMLPHIESNHIKNSHIIVIRLAKPILSWDEETKDIRLVMGILLKEHENVEIKKKIAMFTRSLAHEDYLNRLLTISERDTFYQALKKF</sequence>
<dbReference type="Pfam" id="PF00359">
    <property type="entry name" value="PTS_EIIA_2"/>
    <property type="match status" value="1"/>
</dbReference>
<dbReference type="InterPro" id="IPR051541">
    <property type="entry name" value="PTS_SugarTrans_NitroReg"/>
</dbReference>
<name>A0A1H3H3F0_9BACI</name>
<accession>A0A1H3H3F0</accession>
<evidence type="ECO:0000259" key="1">
    <source>
        <dbReference type="PROSITE" id="PS51094"/>
    </source>
</evidence>
<feature type="domain" description="PTS EIIA type-2" evidence="1">
    <location>
        <begin position="2"/>
        <end position="145"/>
    </location>
</feature>
<gene>
    <name evidence="2" type="ORF">SAMN05421736_101366</name>
</gene>
<dbReference type="PANTHER" id="PTHR47738">
    <property type="entry name" value="PTS SYSTEM FRUCTOSE-LIKE EIIA COMPONENT-RELATED"/>
    <property type="match status" value="1"/>
</dbReference>
<protein>
    <submittedName>
        <fullName evidence="2">PTS system, nitrogen regulatory IIA component</fullName>
    </submittedName>
</protein>